<dbReference type="InterPro" id="IPR036758">
    <property type="entry name" value="At5g01610-like"/>
</dbReference>
<sequence>MTALLKLVLLFSLCVASTSALSGADSNGTTVYDILSQFGLPIGLLPSSVKGFSLSNDGSFVVELEKPCYLQFDYLVYYDKKITGTLGYGSISNLDGIEVKSLFFWFDVDGIKVDLPPSDYIYFEVGLITKKLDITQFQKVQSCRAKGCRKSMIVQLEVGVKEGDNIVEPFPGALV</sequence>
<feature type="signal peptide" evidence="1">
    <location>
        <begin position="1"/>
        <end position="20"/>
    </location>
</feature>
<feature type="chain" id="PRO_5004807066" description="DUF538 domain-containing protein" evidence="1">
    <location>
        <begin position="21"/>
        <end position="175"/>
    </location>
</feature>
<protein>
    <recommendedName>
        <fullName evidence="4">DUF538 domain-containing protein</fullName>
    </recommendedName>
</protein>
<dbReference type="InterPro" id="IPR007493">
    <property type="entry name" value="DUF538"/>
</dbReference>
<dbReference type="OMA" id="WMSFLQI"/>
<dbReference type="eggNOG" id="ENOG502RZ54">
    <property type="taxonomic scope" value="Eukaryota"/>
</dbReference>
<organism evidence="2 3">
    <name type="scientific">Amborella trichopoda</name>
    <dbReference type="NCBI Taxonomy" id="13333"/>
    <lineage>
        <taxon>Eukaryota</taxon>
        <taxon>Viridiplantae</taxon>
        <taxon>Streptophyta</taxon>
        <taxon>Embryophyta</taxon>
        <taxon>Tracheophyta</taxon>
        <taxon>Spermatophyta</taxon>
        <taxon>Magnoliopsida</taxon>
        <taxon>Amborellales</taxon>
        <taxon>Amborellaceae</taxon>
        <taxon>Amborella</taxon>
    </lineage>
</organism>
<dbReference type="Gramene" id="ERN04442">
    <property type="protein sequence ID" value="ERN04442"/>
    <property type="gene ID" value="AMTR_s00133p00097780"/>
</dbReference>
<gene>
    <name evidence="2" type="ORF">AMTR_s00133p00097780</name>
</gene>
<dbReference type="HOGENOM" id="CLU_089542_3_2_1"/>
<reference evidence="3" key="1">
    <citation type="journal article" date="2013" name="Science">
        <title>The Amborella genome and the evolution of flowering plants.</title>
        <authorList>
            <consortium name="Amborella Genome Project"/>
        </authorList>
    </citation>
    <scope>NUCLEOTIDE SEQUENCE [LARGE SCALE GENOMIC DNA]</scope>
</reference>
<dbReference type="PANTHER" id="PTHR31676:SF71">
    <property type="entry name" value="EXPRESSED PROTEIN"/>
    <property type="match status" value="1"/>
</dbReference>
<dbReference type="EMBL" id="KI394265">
    <property type="protein sequence ID" value="ERN04442.1"/>
    <property type="molecule type" value="Genomic_DNA"/>
</dbReference>
<dbReference type="SUPFAM" id="SSF141562">
    <property type="entry name" value="At5g01610-like"/>
    <property type="match status" value="1"/>
</dbReference>
<keyword evidence="1" id="KW-0732">Signal</keyword>
<evidence type="ECO:0008006" key="4">
    <source>
        <dbReference type="Google" id="ProtNLM"/>
    </source>
</evidence>
<accession>W1P3J6</accession>
<dbReference type="Pfam" id="PF04398">
    <property type="entry name" value="DUF538"/>
    <property type="match status" value="1"/>
</dbReference>
<evidence type="ECO:0000256" key="1">
    <source>
        <dbReference type="SAM" id="SignalP"/>
    </source>
</evidence>
<dbReference type="AlphaFoldDB" id="W1P3J6"/>
<dbReference type="Gene3D" id="2.30.240.10">
    <property type="entry name" value="At5g01610-like"/>
    <property type="match status" value="1"/>
</dbReference>
<dbReference type="Proteomes" id="UP000017836">
    <property type="component" value="Unassembled WGS sequence"/>
</dbReference>
<evidence type="ECO:0000313" key="2">
    <source>
        <dbReference type="EMBL" id="ERN04442.1"/>
    </source>
</evidence>
<keyword evidence="3" id="KW-1185">Reference proteome</keyword>
<evidence type="ECO:0000313" key="3">
    <source>
        <dbReference type="Proteomes" id="UP000017836"/>
    </source>
</evidence>
<name>W1P3J6_AMBTC</name>
<dbReference type="PANTHER" id="PTHR31676">
    <property type="entry name" value="T31J12.3 PROTEIN-RELATED"/>
    <property type="match status" value="1"/>
</dbReference>
<proteinExistence type="predicted"/>